<sequence length="574" mass="61809">MTLQQYGVITLLLALVAGLIVSKRSPAFWFGGALLFSYLVGWLELDKALTNFSNPSLITLVLLLLISIAIEKTRLVSWLSHSFEGKNLSLVVARLSLSSGFLSSFVNNTAVVSTLMASLRQHPHFAASKLLIPLSYSAILGGMLTLIGTSTNLIVNGFVEEAGLPSLGFFSFTLLGLIAFAAGLVVLMIGVHWLPDTRKQHDEAAPFYLSAHVDNSSQLAGKTVEQNGLRELQSLFLAEIQRGEQHICPVRPDTGIQAGDELRFVGDIQAVSRLQSFPGLQLVPDQADQQGELMEAVISYSSKLVGKTLKNLRFREQYDAVVIAVRRGHERLNGGLGDLELHAGDVLILSTGKDFPGLNELSQDFIYVNGLSISTPLSSKRSHWVLAAFAATLLLSLLDMVPLVKGLPVLLVGLLATQVIHLNELKRRFPLELFVIVGAAIGLAQLMIQSGVAGMIAAGLNQLVDGSGAYGALIAIFIATWLFTEVVTNNAAAALTFPIAYAMALELGVDPTPFFMAVAFGASASFISPFGYQTNLMVYSAGNYQLKDYARLGIPMALVYSSVVLLCLPLIFPF</sequence>
<dbReference type="PRINTS" id="PR00173">
    <property type="entry name" value="EDTRNSPORT"/>
</dbReference>
<evidence type="ECO:0000256" key="1">
    <source>
        <dbReference type="ARBA" id="ARBA00004141"/>
    </source>
</evidence>
<organism evidence="9 10">
    <name type="scientific">Alkalimonas collagenimarina</name>
    <dbReference type="NCBI Taxonomy" id="400390"/>
    <lineage>
        <taxon>Bacteria</taxon>
        <taxon>Pseudomonadati</taxon>
        <taxon>Pseudomonadota</taxon>
        <taxon>Gammaproteobacteria</taxon>
        <taxon>Alkalimonas</taxon>
    </lineage>
</organism>
<dbReference type="PANTHER" id="PTHR43652">
    <property type="entry name" value="BASIC AMINO ACID ANTIPORTER YFCC-RELATED"/>
    <property type="match status" value="1"/>
</dbReference>
<feature type="transmembrane region" description="Helical" evidence="7">
    <location>
        <begin position="429"/>
        <end position="448"/>
    </location>
</feature>
<evidence type="ECO:0000256" key="7">
    <source>
        <dbReference type="SAM" id="Phobius"/>
    </source>
</evidence>
<evidence type="ECO:0000256" key="6">
    <source>
        <dbReference type="ARBA" id="ARBA00023136"/>
    </source>
</evidence>
<accession>A0ABT9GYB6</accession>
<dbReference type="Pfam" id="PF02080">
    <property type="entry name" value="TrkA_C"/>
    <property type="match status" value="2"/>
</dbReference>
<evidence type="ECO:0000256" key="5">
    <source>
        <dbReference type="ARBA" id="ARBA00022989"/>
    </source>
</evidence>
<evidence type="ECO:0000313" key="9">
    <source>
        <dbReference type="EMBL" id="MDP4535958.1"/>
    </source>
</evidence>
<keyword evidence="2" id="KW-0813">Transport</keyword>
<dbReference type="InterPro" id="IPR036721">
    <property type="entry name" value="RCK_C_sf"/>
</dbReference>
<feature type="transmembrane region" description="Helical" evidence="7">
    <location>
        <begin position="100"/>
        <end position="119"/>
    </location>
</feature>
<feature type="transmembrane region" description="Helical" evidence="7">
    <location>
        <begin position="382"/>
        <end position="398"/>
    </location>
</feature>
<evidence type="ECO:0000256" key="3">
    <source>
        <dbReference type="ARBA" id="ARBA00022692"/>
    </source>
</evidence>
<comment type="subcellular location">
    <subcellularLocation>
        <location evidence="1">Membrane</location>
        <topology evidence="1">Multi-pass membrane protein</topology>
    </subcellularLocation>
</comment>
<evidence type="ECO:0000256" key="4">
    <source>
        <dbReference type="ARBA" id="ARBA00022737"/>
    </source>
</evidence>
<dbReference type="PANTHER" id="PTHR43652:SF2">
    <property type="entry name" value="BASIC AMINO ACID ANTIPORTER YFCC-RELATED"/>
    <property type="match status" value="1"/>
</dbReference>
<feature type="transmembrane region" description="Helical" evidence="7">
    <location>
        <begin position="5"/>
        <end position="21"/>
    </location>
</feature>
<dbReference type="EMBL" id="JAUZVZ010000008">
    <property type="protein sequence ID" value="MDP4535958.1"/>
    <property type="molecule type" value="Genomic_DNA"/>
</dbReference>
<keyword evidence="10" id="KW-1185">Reference proteome</keyword>
<dbReference type="SUPFAM" id="SSF116726">
    <property type="entry name" value="TrkA C-terminal domain-like"/>
    <property type="match status" value="2"/>
</dbReference>
<dbReference type="InterPro" id="IPR006037">
    <property type="entry name" value="RCK_C"/>
</dbReference>
<protein>
    <submittedName>
        <fullName evidence="9">SLC13 family permease</fullName>
    </submittedName>
</protein>
<feature type="transmembrane region" description="Helical" evidence="7">
    <location>
        <begin position="27"/>
        <end position="45"/>
    </location>
</feature>
<evidence type="ECO:0000259" key="8">
    <source>
        <dbReference type="PROSITE" id="PS51202"/>
    </source>
</evidence>
<dbReference type="RefSeq" id="WP_305893224.1">
    <property type="nucleotide sequence ID" value="NZ_JAUZVZ010000008.1"/>
</dbReference>
<feature type="transmembrane region" description="Helical" evidence="7">
    <location>
        <begin position="514"/>
        <end position="532"/>
    </location>
</feature>
<feature type="transmembrane region" description="Helical" evidence="7">
    <location>
        <begin position="468"/>
        <end position="484"/>
    </location>
</feature>
<feature type="transmembrane region" description="Helical" evidence="7">
    <location>
        <begin position="167"/>
        <end position="191"/>
    </location>
</feature>
<evidence type="ECO:0000313" key="10">
    <source>
        <dbReference type="Proteomes" id="UP001231616"/>
    </source>
</evidence>
<keyword evidence="4" id="KW-0677">Repeat</keyword>
<dbReference type="PROSITE" id="PS51202">
    <property type="entry name" value="RCK_C"/>
    <property type="match status" value="2"/>
</dbReference>
<dbReference type="Proteomes" id="UP001231616">
    <property type="component" value="Unassembled WGS sequence"/>
</dbReference>
<dbReference type="InterPro" id="IPR004680">
    <property type="entry name" value="Cit_transptr-like_dom"/>
</dbReference>
<comment type="caution">
    <text evidence="9">The sequence shown here is derived from an EMBL/GenBank/DDBJ whole genome shotgun (WGS) entry which is preliminary data.</text>
</comment>
<evidence type="ECO:0000256" key="2">
    <source>
        <dbReference type="ARBA" id="ARBA00022448"/>
    </source>
</evidence>
<keyword evidence="6 7" id="KW-0472">Membrane</keyword>
<gene>
    <name evidence="9" type="ORF">Q3O60_07145</name>
</gene>
<feature type="domain" description="RCK C-terminal" evidence="8">
    <location>
        <begin position="280"/>
        <end position="367"/>
    </location>
</feature>
<dbReference type="Pfam" id="PF03600">
    <property type="entry name" value="CitMHS"/>
    <property type="match status" value="1"/>
</dbReference>
<keyword evidence="3 7" id="KW-0812">Transmembrane</keyword>
<name>A0ABT9GYB6_9GAMM</name>
<dbReference type="InterPro" id="IPR051679">
    <property type="entry name" value="DASS-Related_Transporters"/>
</dbReference>
<feature type="transmembrane region" description="Helical" evidence="7">
    <location>
        <begin position="57"/>
        <end position="80"/>
    </location>
</feature>
<dbReference type="Gene3D" id="3.30.70.1450">
    <property type="entry name" value="Regulator of K+ conductance, C-terminal domain"/>
    <property type="match status" value="2"/>
</dbReference>
<feature type="transmembrane region" description="Helical" evidence="7">
    <location>
        <begin position="552"/>
        <end position="572"/>
    </location>
</feature>
<reference evidence="9 10" key="1">
    <citation type="submission" date="2023-08" db="EMBL/GenBank/DDBJ databases">
        <authorList>
            <person name="Joshi A."/>
            <person name="Thite S."/>
        </authorList>
    </citation>
    <scope>NUCLEOTIDE SEQUENCE [LARGE SCALE GENOMIC DNA]</scope>
    <source>
        <strain evidence="9 10">AC40</strain>
    </source>
</reference>
<keyword evidence="5 7" id="KW-1133">Transmembrane helix</keyword>
<feature type="transmembrane region" description="Helical" evidence="7">
    <location>
        <begin position="131"/>
        <end position="155"/>
    </location>
</feature>
<proteinExistence type="predicted"/>
<feature type="domain" description="RCK C-terminal" evidence="8">
    <location>
        <begin position="195"/>
        <end position="277"/>
    </location>
</feature>